<dbReference type="SMART" id="SM00591">
    <property type="entry name" value="RWD"/>
    <property type="match status" value="1"/>
</dbReference>
<reference evidence="4" key="1">
    <citation type="journal article" date="2013" name="Nat. Genet.">
        <title>The draft genomes of soft-shell turtle and green sea turtle yield insights into the development and evolution of the turtle-specific body plan.</title>
        <authorList>
            <person name="Wang Z."/>
            <person name="Pascual-Anaya J."/>
            <person name="Zadissa A."/>
            <person name="Li W."/>
            <person name="Niimura Y."/>
            <person name="Huang Z."/>
            <person name="Li C."/>
            <person name="White S."/>
            <person name="Xiong Z."/>
            <person name="Fang D."/>
            <person name="Wang B."/>
            <person name="Ming Y."/>
            <person name="Chen Y."/>
            <person name="Zheng Y."/>
            <person name="Kuraku S."/>
            <person name="Pignatelli M."/>
            <person name="Herrero J."/>
            <person name="Beal K."/>
            <person name="Nozawa M."/>
            <person name="Li Q."/>
            <person name="Wang J."/>
            <person name="Zhang H."/>
            <person name="Yu L."/>
            <person name="Shigenobu S."/>
            <person name="Wang J."/>
            <person name="Liu J."/>
            <person name="Flicek P."/>
            <person name="Searle S."/>
            <person name="Wang J."/>
            <person name="Kuratani S."/>
            <person name="Yin Y."/>
            <person name="Aken B."/>
            <person name="Zhang G."/>
            <person name="Irie N."/>
        </authorList>
    </citation>
    <scope>NUCLEOTIDE SEQUENCE [LARGE SCALE GENOMIC DNA]</scope>
</reference>
<feature type="domain" description="RWD" evidence="2">
    <location>
        <begin position="12"/>
        <end position="114"/>
    </location>
</feature>
<dbReference type="PROSITE" id="PS50908">
    <property type="entry name" value="RWD"/>
    <property type="match status" value="1"/>
</dbReference>
<protein>
    <submittedName>
        <fullName evidence="3">RWD domain-containing protein 4</fullName>
    </submittedName>
</protein>
<keyword evidence="4" id="KW-1185">Reference proteome</keyword>
<sequence>MRMGLQLEVEEMELEALRSIYEGDECFKELSPVSFQYRIGENGDPKAFLIEISWPETYPQTAPNISMNAFFNNTISLAIKQSILDKLMEEVEVNLGTAMTYTLFEYAKDNKELFMENQPVHIVTSVGNNISIGTHEVAPSSKKSHKKEQLSKTQKRKLADKTDLGYVYTAHLTTVWLCCCNRAVVSFVTLISMKRVLAEGKDRINPISNRSHACYLERLCNDFQKIVITHFNRMTCSKNFPEGLDARKRKQVYSTYTDEEILEHVQHCQALMGFISYQYRRGFKSSYQCWEVFDLTDSCQRLHQVHISSEDIPLHKDHSILVSNNSVKDYVLFAYRNGKEAMVFSARKGEVVAKLTSQEPVAAIQGVAVTKEYFLVIFRSPSPVPPINPVILVFQMPWERRNESKTAKKRRLQNEVKQELEKLQQLANEKCNAIDQYLLNGDEKCIVEILAHILSCAKICSVQENGTGKSDTTP</sequence>
<feature type="coiled-coil region" evidence="1">
    <location>
        <begin position="402"/>
        <end position="433"/>
    </location>
</feature>
<organism evidence="3 4">
    <name type="scientific">Chelonia mydas</name>
    <name type="common">Green sea-turtle</name>
    <name type="synonym">Chelonia agassizi</name>
    <dbReference type="NCBI Taxonomy" id="8469"/>
    <lineage>
        <taxon>Eukaryota</taxon>
        <taxon>Metazoa</taxon>
        <taxon>Chordata</taxon>
        <taxon>Craniata</taxon>
        <taxon>Vertebrata</taxon>
        <taxon>Euteleostomi</taxon>
        <taxon>Archelosauria</taxon>
        <taxon>Testudinata</taxon>
        <taxon>Testudines</taxon>
        <taxon>Cryptodira</taxon>
        <taxon>Durocryptodira</taxon>
        <taxon>Americhelydia</taxon>
        <taxon>Chelonioidea</taxon>
        <taxon>Cheloniidae</taxon>
        <taxon>Chelonia</taxon>
    </lineage>
</organism>
<gene>
    <name evidence="3" type="ORF">UY3_01990</name>
</gene>
<keyword evidence="1" id="KW-0175">Coiled coil</keyword>
<evidence type="ECO:0000259" key="2">
    <source>
        <dbReference type="PROSITE" id="PS50908"/>
    </source>
</evidence>
<name>M7BUK3_CHEMY</name>
<dbReference type="Gene3D" id="3.10.110.10">
    <property type="entry name" value="Ubiquitin Conjugating Enzyme"/>
    <property type="match status" value="1"/>
</dbReference>
<dbReference type="SUPFAM" id="SSF54495">
    <property type="entry name" value="UBC-like"/>
    <property type="match status" value="1"/>
</dbReference>
<dbReference type="PANTHER" id="PTHR21275">
    <property type="entry name" value="RWD DOMAIN-CONTAINING PROTEIN 4"/>
    <property type="match status" value="1"/>
</dbReference>
<dbReference type="PANTHER" id="PTHR21275:SF1">
    <property type="entry name" value="RWD DOMAIN-CONTAINING PROTEIN 4"/>
    <property type="match status" value="1"/>
</dbReference>
<dbReference type="Proteomes" id="UP000031443">
    <property type="component" value="Unassembled WGS sequence"/>
</dbReference>
<dbReference type="eggNOG" id="KOG4018">
    <property type="taxonomic scope" value="Eukaryota"/>
</dbReference>
<dbReference type="InterPro" id="IPR006575">
    <property type="entry name" value="RWD_dom"/>
</dbReference>
<dbReference type="CDD" id="cd23817">
    <property type="entry name" value="RWD-RWDD4"/>
    <property type="match status" value="1"/>
</dbReference>
<dbReference type="Pfam" id="PF05773">
    <property type="entry name" value="RWD"/>
    <property type="match status" value="1"/>
</dbReference>
<evidence type="ECO:0000313" key="3">
    <source>
        <dbReference type="EMBL" id="EMP40864.1"/>
    </source>
</evidence>
<evidence type="ECO:0000256" key="1">
    <source>
        <dbReference type="SAM" id="Coils"/>
    </source>
</evidence>
<dbReference type="STRING" id="8469.M7BUK3"/>
<dbReference type="EMBL" id="KB503068">
    <property type="protein sequence ID" value="EMP40864.1"/>
    <property type="molecule type" value="Genomic_DNA"/>
</dbReference>
<dbReference type="InterPro" id="IPR042770">
    <property type="entry name" value="RWDD4"/>
</dbReference>
<dbReference type="AlphaFoldDB" id="M7BUK3"/>
<dbReference type="InterPro" id="IPR016135">
    <property type="entry name" value="UBQ-conjugating_enzyme/RWD"/>
</dbReference>
<accession>M7BUK3</accession>
<proteinExistence type="predicted"/>
<evidence type="ECO:0000313" key="4">
    <source>
        <dbReference type="Proteomes" id="UP000031443"/>
    </source>
</evidence>